<keyword evidence="1" id="KW-0812">Transmembrane</keyword>
<keyword evidence="1" id="KW-0472">Membrane</keyword>
<gene>
    <name evidence="2" type="ordered locus">BBPR_0786</name>
</gene>
<dbReference type="Proteomes" id="UP000002312">
    <property type="component" value="Chromosome"/>
</dbReference>
<keyword evidence="1" id="KW-1133">Transmembrane helix</keyword>
<feature type="transmembrane region" description="Helical" evidence="1">
    <location>
        <begin position="69"/>
        <end position="88"/>
    </location>
</feature>
<evidence type="ECO:0000313" key="3">
    <source>
        <dbReference type="Proteomes" id="UP000002312"/>
    </source>
</evidence>
<feature type="transmembrane region" description="Helical" evidence="1">
    <location>
        <begin position="44"/>
        <end position="63"/>
    </location>
</feature>
<proteinExistence type="predicted"/>
<reference evidence="2 3" key="1">
    <citation type="journal article" date="2010" name="Proc. Natl. Acad. Sci. U.S.A.">
        <title>Genome analysis of Bifidobacterium bifidum PRL2010 reveals metabolic pathways for host-derived glycan foraging.</title>
        <authorList>
            <person name="Turroni F."/>
            <person name="Bottacini F."/>
            <person name="Foroni E."/>
            <person name="Mulder I."/>
            <person name="Kim J.H."/>
            <person name="Zomer A."/>
            <person name="Sanchez B."/>
            <person name="Bidossi A."/>
            <person name="Ferrarini A."/>
            <person name="Giubellini V."/>
            <person name="Delledonne M."/>
            <person name="Henrissat B."/>
            <person name="Coutinho P."/>
            <person name="Oggioni M."/>
            <person name="Fitzgerald G.F."/>
            <person name="Mills D."/>
            <person name="Margolles A."/>
            <person name="Kelly D."/>
            <person name="van Sinderen D."/>
            <person name="Ventura M."/>
        </authorList>
    </citation>
    <scope>NUCLEOTIDE SEQUENCE [LARGE SCALE GENOMIC DNA]</scope>
    <source>
        <strain evidence="2 3">PRL2010</strain>
    </source>
</reference>
<organism evidence="2 3">
    <name type="scientific">Bifidobacterium bifidum (strain PRL2010)</name>
    <dbReference type="NCBI Taxonomy" id="702459"/>
    <lineage>
        <taxon>Bacteria</taxon>
        <taxon>Bacillati</taxon>
        <taxon>Actinomycetota</taxon>
        <taxon>Actinomycetes</taxon>
        <taxon>Bifidobacteriales</taxon>
        <taxon>Bifidobacteriaceae</taxon>
        <taxon>Bifidobacterium</taxon>
    </lineage>
</organism>
<evidence type="ECO:0000313" key="2">
    <source>
        <dbReference type="EMBL" id="ADP35867.1"/>
    </source>
</evidence>
<name>A0A0H3E9J0_BIFBP</name>
<accession>A0A0H3E9J0</accession>
<dbReference type="KEGG" id="bbp:BBPR_0786"/>
<protein>
    <submittedName>
        <fullName evidence="2">Uncharacterized protein</fullName>
    </submittedName>
</protein>
<dbReference type="AlphaFoldDB" id="A0A0H3E9J0"/>
<evidence type="ECO:0000256" key="1">
    <source>
        <dbReference type="SAM" id="Phobius"/>
    </source>
</evidence>
<dbReference type="OrthoDB" id="3237523at2"/>
<sequence>MPYHRRHRRNRRFVMTGGTLMENRGSRPFGYWDSSYRAKLRRTWIALPFCIVAAVAMPIFTAVKYGDVVSGLAFSVVLAIVWACQLMYAKSKAKAEAETRTAVPRYDDNELPR</sequence>
<dbReference type="EMBL" id="CP001840">
    <property type="protein sequence ID" value="ADP35867.1"/>
    <property type="molecule type" value="Genomic_DNA"/>
</dbReference>
<dbReference type="PATRIC" id="fig|702459.3.peg.817"/>
<dbReference type="HOGENOM" id="CLU_2393891_0_0_11"/>